<keyword evidence="11" id="KW-1185">Reference proteome</keyword>
<comment type="catalytic activity">
    <reaction evidence="1">
        <text>ATP + protein L-histidine = ADP + protein N-phospho-L-histidine.</text>
        <dbReference type="EC" id="2.7.13.3"/>
    </reaction>
</comment>
<dbReference type="InterPro" id="IPR013656">
    <property type="entry name" value="PAS_4"/>
</dbReference>
<evidence type="ECO:0000259" key="9">
    <source>
        <dbReference type="PROSITE" id="PS50109"/>
    </source>
</evidence>
<dbReference type="SUPFAM" id="SSF55874">
    <property type="entry name" value="ATPase domain of HSP90 chaperone/DNA topoisomerase II/histidine kinase"/>
    <property type="match status" value="1"/>
</dbReference>
<keyword evidence="8" id="KW-0902">Two-component regulatory system</keyword>
<sequence length="368" mass="38939">MAEPRGGVIDTTAQPAPSEVLAALPVAVLLIGPDDRVRNANAAAETLFNRSQTAMTGRPLADIVPIPGDLADRGALGRDRGLWAYDVDLTMPHGRFRVDLVEAPIADQPGWRLLTVHNLSSPHRTGHGAEPSGGALAAVGAAAILAHEIKNPLSGIRGAAQLIAQAGGELDADARALTSLITREVDRIAALIDGMQRFGDARPLPLEAANIYPMLEHARDLAKAGFAAHVRIKEEYDPSLPEVAVHRDSFVQVMLNLLKNASEAVESVSDPRISITAAYRHGMAISPGGGRPRRSLPIEIAVADNGPGAPPEIAEHLFDPFVSGSGKGQGLGLTLVEKLVRDMGGIVQYAREGTPEHTVFRIRLARGE</sequence>
<dbReference type="InterPro" id="IPR000014">
    <property type="entry name" value="PAS"/>
</dbReference>
<keyword evidence="6 10" id="KW-0418">Kinase</keyword>
<dbReference type="CDD" id="cd00082">
    <property type="entry name" value="HisKA"/>
    <property type="match status" value="1"/>
</dbReference>
<dbReference type="InterPro" id="IPR005467">
    <property type="entry name" value="His_kinase_dom"/>
</dbReference>
<keyword evidence="7" id="KW-0067">ATP-binding</keyword>
<dbReference type="EMBL" id="QWLV01000009">
    <property type="protein sequence ID" value="RHW16518.1"/>
    <property type="molecule type" value="Genomic_DNA"/>
</dbReference>
<evidence type="ECO:0000313" key="11">
    <source>
        <dbReference type="Proteomes" id="UP000266693"/>
    </source>
</evidence>
<dbReference type="Proteomes" id="UP000266693">
    <property type="component" value="Unassembled WGS sequence"/>
</dbReference>
<comment type="caution">
    <text evidence="10">The sequence shown here is derived from an EMBL/GenBank/DDBJ whole genome shotgun (WGS) entry which is preliminary data.</text>
</comment>
<dbReference type="SUPFAM" id="SSF55785">
    <property type="entry name" value="PYP-like sensor domain (PAS domain)"/>
    <property type="match status" value="1"/>
</dbReference>
<evidence type="ECO:0000256" key="2">
    <source>
        <dbReference type="ARBA" id="ARBA00012438"/>
    </source>
</evidence>
<dbReference type="Gene3D" id="1.10.287.130">
    <property type="match status" value="1"/>
</dbReference>
<evidence type="ECO:0000256" key="7">
    <source>
        <dbReference type="ARBA" id="ARBA00022840"/>
    </source>
</evidence>
<dbReference type="Pfam" id="PF08448">
    <property type="entry name" value="PAS_4"/>
    <property type="match status" value="1"/>
</dbReference>
<accession>A0A396RJY9</accession>
<dbReference type="Gene3D" id="3.30.565.10">
    <property type="entry name" value="Histidine kinase-like ATPase, C-terminal domain"/>
    <property type="match status" value="1"/>
</dbReference>
<feature type="domain" description="Histidine kinase" evidence="9">
    <location>
        <begin position="144"/>
        <end position="368"/>
    </location>
</feature>
<dbReference type="RefSeq" id="WP_118865124.1">
    <property type="nucleotide sequence ID" value="NZ_QWLV01000009.1"/>
</dbReference>
<dbReference type="SMART" id="SM00387">
    <property type="entry name" value="HATPase_c"/>
    <property type="match status" value="1"/>
</dbReference>
<dbReference type="GO" id="GO:0005524">
    <property type="term" value="F:ATP binding"/>
    <property type="evidence" value="ECO:0007669"/>
    <property type="project" value="UniProtKB-KW"/>
</dbReference>
<reference evidence="10 11" key="1">
    <citation type="submission" date="2018-08" db="EMBL/GenBank/DDBJ databases">
        <title>The multiple taxonomic identification of Sphingomonas gilva.</title>
        <authorList>
            <person name="Zhu D."/>
            <person name="Zheng S."/>
        </authorList>
    </citation>
    <scope>NUCLEOTIDE SEQUENCE [LARGE SCALE GENOMIC DNA]</scope>
    <source>
        <strain evidence="10 11">ZDH117</strain>
    </source>
</reference>
<dbReference type="GO" id="GO:0000155">
    <property type="term" value="F:phosphorelay sensor kinase activity"/>
    <property type="evidence" value="ECO:0007669"/>
    <property type="project" value="InterPro"/>
</dbReference>
<dbReference type="SMART" id="SM00388">
    <property type="entry name" value="HisKA"/>
    <property type="match status" value="1"/>
</dbReference>
<evidence type="ECO:0000256" key="5">
    <source>
        <dbReference type="ARBA" id="ARBA00022741"/>
    </source>
</evidence>
<dbReference type="Pfam" id="PF02518">
    <property type="entry name" value="HATPase_c"/>
    <property type="match status" value="1"/>
</dbReference>
<dbReference type="PANTHER" id="PTHR43065:SF10">
    <property type="entry name" value="PEROXIDE STRESS-ACTIVATED HISTIDINE KINASE MAK3"/>
    <property type="match status" value="1"/>
</dbReference>
<name>A0A396RJY9_9SPHN</name>
<dbReference type="PRINTS" id="PR00344">
    <property type="entry name" value="BCTRLSENSOR"/>
</dbReference>
<keyword evidence="4" id="KW-0808">Transferase</keyword>
<proteinExistence type="predicted"/>
<dbReference type="AlphaFoldDB" id="A0A396RJY9"/>
<dbReference type="InterPro" id="IPR035965">
    <property type="entry name" value="PAS-like_dom_sf"/>
</dbReference>
<evidence type="ECO:0000313" key="10">
    <source>
        <dbReference type="EMBL" id="RHW16518.1"/>
    </source>
</evidence>
<keyword evidence="5" id="KW-0547">Nucleotide-binding</keyword>
<dbReference type="EC" id="2.7.13.3" evidence="2"/>
<evidence type="ECO:0000256" key="1">
    <source>
        <dbReference type="ARBA" id="ARBA00000085"/>
    </source>
</evidence>
<dbReference type="SUPFAM" id="SSF47384">
    <property type="entry name" value="Homodimeric domain of signal transducing histidine kinase"/>
    <property type="match status" value="1"/>
</dbReference>
<dbReference type="SMART" id="SM00091">
    <property type="entry name" value="PAS"/>
    <property type="match status" value="1"/>
</dbReference>
<dbReference type="OrthoDB" id="9789238at2"/>
<gene>
    <name evidence="10" type="ORF">D1610_15635</name>
</gene>
<dbReference type="InterPro" id="IPR036097">
    <property type="entry name" value="HisK_dim/P_sf"/>
</dbReference>
<dbReference type="InterPro" id="IPR004358">
    <property type="entry name" value="Sig_transdc_His_kin-like_C"/>
</dbReference>
<dbReference type="PROSITE" id="PS50109">
    <property type="entry name" value="HIS_KIN"/>
    <property type="match status" value="1"/>
</dbReference>
<dbReference type="PANTHER" id="PTHR43065">
    <property type="entry name" value="SENSOR HISTIDINE KINASE"/>
    <property type="match status" value="1"/>
</dbReference>
<evidence type="ECO:0000256" key="6">
    <source>
        <dbReference type="ARBA" id="ARBA00022777"/>
    </source>
</evidence>
<dbReference type="InterPro" id="IPR003594">
    <property type="entry name" value="HATPase_dom"/>
</dbReference>
<dbReference type="InterPro" id="IPR036890">
    <property type="entry name" value="HATPase_C_sf"/>
</dbReference>
<evidence type="ECO:0000256" key="3">
    <source>
        <dbReference type="ARBA" id="ARBA00022553"/>
    </source>
</evidence>
<evidence type="ECO:0000256" key="8">
    <source>
        <dbReference type="ARBA" id="ARBA00023012"/>
    </source>
</evidence>
<dbReference type="Pfam" id="PF00512">
    <property type="entry name" value="HisKA"/>
    <property type="match status" value="1"/>
</dbReference>
<evidence type="ECO:0000256" key="4">
    <source>
        <dbReference type="ARBA" id="ARBA00022679"/>
    </source>
</evidence>
<dbReference type="InterPro" id="IPR003661">
    <property type="entry name" value="HisK_dim/P_dom"/>
</dbReference>
<protein>
    <recommendedName>
        <fullName evidence="2">histidine kinase</fullName>
        <ecNumber evidence="2">2.7.13.3</ecNumber>
    </recommendedName>
</protein>
<organism evidence="10 11">
    <name type="scientific">Sphingomonas gilva</name>
    <dbReference type="NCBI Taxonomy" id="2305907"/>
    <lineage>
        <taxon>Bacteria</taxon>
        <taxon>Pseudomonadati</taxon>
        <taxon>Pseudomonadota</taxon>
        <taxon>Alphaproteobacteria</taxon>
        <taxon>Sphingomonadales</taxon>
        <taxon>Sphingomonadaceae</taxon>
        <taxon>Sphingomonas</taxon>
    </lineage>
</organism>
<dbReference type="CDD" id="cd00130">
    <property type="entry name" value="PAS"/>
    <property type="match status" value="1"/>
</dbReference>
<dbReference type="Gene3D" id="3.30.450.20">
    <property type="entry name" value="PAS domain"/>
    <property type="match status" value="1"/>
</dbReference>
<keyword evidence="3" id="KW-0597">Phosphoprotein</keyword>